<accession>A0A1F7RQE6</accession>
<gene>
    <name evidence="1" type="ORF">A2161_21705</name>
</gene>
<proteinExistence type="predicted"/>
<reference evidence="1 2" key="1">
    <citation type="journal article" date="2016" name="Nat. Commun.">
        <title>Thousands of microbial genomes shed light on interconnected biogeochemical processes in an aquifer system.</title>
        <authorList>
            <person name="Anantharaman K."/>
            <person name="Brown C.T."/>
            <person name="Hug L.A."/>
            <person name="Sharon I."/>
            <person name="Castelle C.J."/>
            <person name="Probst A.J."/>
            <person name="Thomas B.C."/>
            <person name="Singh A."/>
            <person name="Wilkins M.J."/>
            <person name="Karaoz U."/>
            <person name="Brodie E.L."/>
            <person name="Williams K.H."/>
            <person name="Hubbard S.S."/>
            <person name="Banfield J.F."/>
        </authorList>
    </citation>
    <scope>NUCLEOTIDE SEQUENCE [LARGE SCALE GENOMIC DNA]</scope>
</reference>
<sequence>MIHSKNRIPIRLTTERWYHIIEQHPEILEQREKVIETITGPDLILEGDFGELMALKFYSHTPLTKKYLSVVYKELSPADGFILTAYFTNQPSNRRKVVWKR</sequence>
<dbReference type="AlphaFoldDB" id="A0A1F7RQE6"/>
<organism evidence="1 2">
    <name type="scientific">Candidatus Schekmanbacteria bacterium RBG_13_48_7</name>
    <dbReference type="NCBI Taxonomy" id="1817878"/>
    <lineage>
        <taxon>Bacteria</taxon>
        <taxon>Candidatus Schekmaniibacteriota</taxon>
    </lineage>
</organism>
<comment type="caution">
    <text evidence="1">The sequence shown here is derived from an EMBL/GenBank/DDBJ whole genome shotgun (WGS) entry which is preliminary data.</text>
</comment>
<evidence type="ECO:0008006" key="3">
    <source>
        <dbReference type="Google" id="ProtNLM"/>
    </source>
</evidence>
<evidence type="ECO:0000313" key="2">
    <source>
        <dbReference type="Proteomes" id="UP000179266"/>
    </source>
</evidence>
<name>A0A1F7RQE6_9BACT</name>
<protein>
    <recommendedName>
        <fullName evidence="3">DUF4258 domain-containing protein</fullName>
    </recommendedName>
</protein>
<dbReference type="Proteomes" id="UP000179266">
    <property type="component" value="Unassembled WGS sequence"/>
</dbReference>
<evidence type="ECO:0000313" key="1">
    <source>
        <dbReference type="EMBL" id="OGL43691.1"/>
    </source>
</evidence>
<dbReference type="EMBL" id="MGDD01000258">
    <property type="protein sequence ID" value="OGL43691.1"/>
    <property type="molecule type" value="Genomic_DNA"/>
</dbReference>